<dbReference type="InterPro" id="IPR010994">
    <property type="entry name" value="RuvA_2-like"/>
</dbReference>
<dbReference type="CDD" id="cd17748">
    <property type="entry name" value="BRCT_DNA_ligase_like"/>
    <property type="match status" value="1"/>
</dbReference>
<evidence type="ECO:0000256" key="8">
    <source>
        <dbReference type="ARBA" id="ARBA00023027"/>
    </source>
</evidence>
<dbReference type="InterPro" id="IPR001679">
    <property type="entry name" value="DNA_ligase"/>
</dbReference>
<dbReference type="Gene3D" id="3.40.50.10190">
    <property type="entry name" value="BRCT domain"/>
    <property type="match status" value="1"/>
</dbReference>
<dbReference type="GO" id="GO:0005829">
    <property type="term" value="C:cytosol"/>
    <property type="evidence" value="ECO:0007669"/>
    <property type="project" value="TreeGrafter"/>
</dbReference>
<dbReference type="InterPro" id="IPR013839">
    <property type="entry name" value="DNAligase_adenylation"/>
</dbReference>
<keyword evidence="7 11" id="KW-0460">Magnesium</keyword>
<keyword evidence="2 11" id="KW-0436">Ligase</keyword>
<dbReference type="PANTHER" id="PTHR23389:SF9">
    <property type="entry name" value="DNA LIGASE"/>
    <property type="match status" value="1"/>
</dbReference>
<keyword evidence="6 11" id="KW-0862">Zinc</keyword>
<dbReference type="HAMAP" id="MF_01588">
    <property type="entry name" value="DNA_ligase_A"/>
    <property type="match status" value="1"/>
</dbReference>
<dbReference type="Pfam" id="PF03120">
    <property type="entry name" value="OB_DNA_ligase"/>
    <property type="match status" value="1"/>
</dbReference>
<dbReference type="PIRSF" id="PIRSF001604">
    <property type="entry name" value="LigA"/>
    <property type="match status" value="1"/>
</dbReference>
<dbReference type="SUPFAM" id="SSF50249">
    <property type="entry name" value="Nucleic acid-binding proteins"/>
    <property type="match status" value="1"/>
</dbReference>
<dbReference type="InterPro" id="IPR033136">
    <property type="entry name" value="DNA_ligase_CS"/>
</dbReference>
<evidence type="ECO:0000256" key="5">
    <source>
        <dbReference type="ARBA" id="ARBA00022763"/>
    </source>
</evidence>
<dbReference type="SMART" id="SM00292">
    <property type="entry name" value="BRCT"/>
    <property type="match status" value="1"/>
</dbReference>
<dbReference type="GO" id="GO:0006281">
    <property type="term" value="P:DNA repair"/>
    <property type="evidence" value="ECO:0007669"/>
    <property type="project" value="UniProtKB-KW"/>
</dbReference>
<feature type="binding site" evidence="11">
    <location>
        <position position="136"/>
    </location>
    <ligand>
        <name>NAD(+)</name>
        <dbReference type="ChEBI" id="CHEBI:57540"/>
    </ligand>
</feature>
<dbReference type="PROSITE" id="PS01056">
    <property type="entry name" value="DNA_LIGASE_N2"/>
    <property type="match status" value="1"/>
</dbReference>
<dbReference type="SUPFAM" id="SSF56091">
    <property type="entry name" value="DNA ligase/mRNA capping enzyme, catalytic domain"/>
    <property type="match status" value="1"/>
</dbReference>
<feature type="binding site" evidence="11">
    <location>
        <position position="432"/>
    </location>
    <ligand>
        <name>Zn(2+)</name>
        <dbReference type="ChEBI" id="CHEBI:29105"/>
    </ligand>
</feature>
<feature type="binding site" evidence="11">
    <location>
        <position position="408"/>
    </location>
    <ligand>
        <name>Zn(2+)</name>
        <dbReference type="ChEBI" id="CHEBI:29105"/>
    </ligand>
</feature>
<dbReference type="SUPFAM" id="SSF52113">
    <property type="entry name" value="BRCT domain"/>
    <property type="match status" value="1"/>
</dbReference>
<keyword evidence="5 11" id="KW-0227">DNA damage</keyword>
<feature type="binding site" evidence="11">
    <location>
        <begin position="81"/>
        <end position="82"/>
    </location>
    <ligand>
        <name>NAD(+)</name>
        <dbReference type="ChEBI" id="CHEBI:57540"/>
    </ligand>
</feature>
<feature type="binding site" evidence="11">
    <location>
        <position position="411"/>
    </location>
    <ligand>
        <name>Zn(2+)</name>
        <dbReference type="ChEBI" id="CHEBI:29105"/>
    </ligand>
</feature>
<dbReference type="InterPro" id="IPR013840">
    <property type="entry name" value="DNAligase_N"/>
</dbReference>
<dbReference type="InterPro" id="IPR001357">
    <property type="entry name" value="BRCT_dom"/>
</dbReference>
<dbReference type="InterPro" id="IPR018239">
    <property type="entry name" value="DNA_ligase_AS"/>
</dbReference>
<keyword evidence="11" id="KW-0464">Manganese</keyword>
<comment type="similarity">
    <text evidence="11">Belongs to the NAD-dependent DNA ligase family. LigA subfamily.</text>
</comment>
<feature type="binding site" evidence="11">
    <location>
        <position position="314"/>
    </location>
    <ligand>
        <name>NAD(+)</name>
        <dbReference type="ChEBI" id="CHEBI:57540"/>
    </ligand>
</feature>
<sequence length="670" mass="77608">MKKIKYQLNKLREKILKYDYYYHTLDKPIVSDSEYDYVLKQLYDLEVKHKELITPDSPTQKIGSNLIDKFKKVTHFFPMLSLENTFDLHGYLKFENRIKKKNISSSVIDFCCELKIDGVAVSLIYEKGTLIRAATRGDGYFGENITENIKTIKSIPLKLKGINIPKRLEIKGEVFMLKSDFLKLNTQSFLNKKKYFSNPRNAAAGSLRQINSKITAERKLMFFCHGFNFFKKNKHFKTHYEMLCQCKSWGIPVNKEILICSNYLEVLNFYKKFEKNRLLFDFDIDGIVIKINSLYLQKKLGANNKAPRWAIAFKYLPKKQISQLKDVKFEVGRTGVITPVAYFSPVYISGVFIRKASLYNKNEINKLDLHFNDYILIERSGDVIPKITNIIKTKRLKNAKKVLFPINCPMCNSELLSNQDNKITRCLAGLICNAQKKKLFYHFFSKNALNANGVGPKVINKLMQKKIVSNLIDFFYIKENQLQSLENIGKKKSRKIIQIIFTSKKTTLNRLIYALGIFSVGEVIADKLSHYFNDINHLMNASKEELELIDGIGHVVSSNIFDYFSISKNRKLVNQLTKILHIIPYNQNTQINSIFNKNIVITGIFKKYSRNELKEILVNLGACISNRVTKNTELLIFGERFGNKFIQADKLKIKMINEKELNSLLKSLIS</sequence>
<comment type="cofactor">
    <cofactor evidence="11">
        <name>Mg(2+)</name>
        <dbReference type="ChEBI" id="CHEBI:18420"/>
    </cofactor>
    <cofactor evidence="11">
        <name>Mn(2+)</name>
        <dbReference type="ChEBI" id="CHEBI:29035"/>
    </cofactor>
</comment>
<dbReference type="NCBIfam" id="TIGR00575">
    <property type="entry name" value="dnlj"/>
    <property type="match status" value="1"/>
</dbReference>
<dbReference type="Gene3D" id="1.10.150.20">
    <property type="entry name" value="5' to 3' exonuclease, C-terminal subdomain"/>
    <property type="match status" value="2"/>
</dbReference>
<dbReference type="Gene3D" id="2.40.50.140">
    <property type="entry name" value="Nucleic acid-binding proteins"/>
    <property type="match status" value="1"/>
</dbReference>
<reference evidence="14" key="1">
    <citation type="submission" date="2024-06" db="EMBL/GenBank/DDBJ databases">
        <title>Unveiling Genomic Reduction in Obligate Endosymbionts Buchnera of Aphids: Insights from Phylogenomic Comparative Analysis with Novel Genome Data and Co-obligate Endosymbionts.</title>
        <authorList>
            <person name="Lu C."/>
            <person name="Zou T."/>
            <person name="Liu Q."/>
            <person name="Huang X."/>
        </authorList>
    </citation>
    <scope>NUCLEOTIDE SEQUENCE</scope>
    <source>
        <strain evidence="14">Aphau13</strain>
    </source>
</reference>
<dbReference type="AlphaFoldDB" id="A0AAU6W5J1"/>
<organism evidence="14">
    <name type="scientific">Buchnera aphidicola</name>
    <name type="common">Aphis aurantii</name>
    <dbReference type="NCBI Taxonomy" id="1470492"/>
    <lineage>
        <taxon>Bacteria</taxon>
        <taxon>Pseudomonadati</taxon>
        <taxon>Pseudomonadota</taxon>
        <taxon>Gammaproteobacteria</taxon>
        <taxon>Enterobacterales</taxon>
        <taxon>Erwiniaceae</taxon>
        <taxon>Buchnera</taxon>
    </lineage>
</organism>
<keyword evidence="4 11" id="KW-0479">Metal-binding</keyword>
<evidence type="ECO:0000256" key="7">
    <source>
        <dbReference type="ARBA" id="ARBA00022842"/>
    </source>
</evidence>
<dbReference type="Pfam" id="PF00533">
    <property type="entry name" value="BRCT"/>
    <property type="match status" value="1"/>
</dbReference>
<feature type="binding site" evidence="11">
    <location>
        <position position="173"/>
    </location>
    <ligand>
        <name>NAD(+)</name>
        <dbReference type="ChEBI" id="CHEBI:57540"/>
    </ligand>
</feature>
<evidence type="ECO:0000256" key="12">
    <source>
        <dbReference type="RuleBase" id="RU000618"/>
    </source>
</evidence>
<dbReference type="Pfam" id="PF12826">
    <property type="entry name" value="HHH_2"/>
    <property type="match status" value="1"/>
</dbReference>
<evidence type="ECO:0000256" key="4">
    <source>
        <dbReference type="ARBA" id="ARBA00022723"/>
    </source>
</evidence>
<keyword evidence="3 11" id="KW-0235">DNA replication</keyword>
<dbReference type="Pfam" id="PF01653">
    <property type="entry name" value="DNA_ligase_aden"/>
    <property type="match status" value="1"/>
</dbReference>
<evidence type="ECO:0000313" key="14">
    <source>
        <dbReference type="EMBL" id="XAJ80936.1"/>
    </source>
</evidence>
<accession>A0AAU6W5J1</accession>
<dbReference type="InterPro" id="IPR036420">
    <property type="entry name" value="BRCT_dom_sf"/>
</dbReference>
<evidence type="ECO:0000256" key="3">
    <source>
        <dbReference type="ARBA" id="ARBA00022705"/>
    </source>
</evidence>
<dbReference type="PROSITE" id="PS01055">
    <property type="entry name" value="DNA_LIGASE_N1"/>
    <property type="match status" value="1"/>
</dbReference>
<evidence type="ECO:0000259" key="13">
    <source>
        <dbReference type="PROSITE" id="PS50172"/>
    </source>
</evidence>
<dbReference type="GO" id="GO:0006260">
    <property type="term" value="P:DNA replication"/>
    <property type="evidence" value="ECO:0007669"/>
    <property type="project" value="UniProtKB-KW"/>
</dbReference>
<dbReference type="PROSITE" id="PS50172">
    <property type="entry name" value="BRCT"/>
    <property type="match status" value="1"/>
</dbReference>
<feature type="binding site" evidence="11">
    <location>
        <position position="290"/>
    </location>
    <ligand>
        <name>NAD(+)</name>
        <dbReference type="ChEBI" id="CHEBI:57540"/>
    </ligand>
</feature>
<evidence type="ECO:0000256" key="9">
    <source>
        <dbReference type="ARBA" id="ARBA00023204"/>
    </source>
</evidence>
<feature type="binding site" evidence="11">
    <location>
        <position position="113"/>
    </location>
    <ligand>
        <name>NAD(+)</name>
        <dbReference type="ChEBI" id="CHEBI:57540"/>
    </ligand>
</feature>
<dbReference type="EC" id="6.5.1.2" evidence="11 12"/>
<name>A0AAU6W5J1_9GAMM</name>
<dbReference type="InterPro" id="IPR012340">
    <property type="entry name" value="NA-bd_OB-fold"/>
</dbReference>
<feature type="active site" description="N6-AMP-lysine intermediate" evidence="11">
    <location>
        <position position="115"/>
    </location>
</feature>
<protein>
    <recommendedName>
        <fullName evidence="11 12">DNA ligase</fullName>
        <ecNumber evidence="11 12">6.5.1.2</ecNumber>
    </recommendedName>
    <alternativeName>
        <fullName evidence="11">Polydeoxyribonucleotide synthase [NAD(+)]</fullName>
    </alternativeName>
</protein>
<feature type="domain" description="BRCT" evidence="13">
    <location>
        <begin position="589"/>
        <end position="667"/>
    </location>
</feature>
<gene>
    <name evidence="11 14" type="primary">ligA</name>
    <name evidence="14" type="ORF">RJT31_00340</name>
</gene>
<dbReference type="PANTHER" id="PTHR23389">
    <property type="entry name" value="CHROMOSOME TRANSMISSION FIDELITY FACTOR 18"/>
    <property type="match status" value="1"/>
</dbReference>
<evidence type="ECO:0000256" key="6">
    <source>
        <dbReference type="ARBA" id="ARBA00022833"/>
    </source>
</evidence>
<dbReference type="Gene3D" id="6.20.10.30">
    <property type="match status" value="1"/>
</dbReference>
<evidence type="ECO:0000256" key="1">
    <source>
        <dbReference type="ARBA" id="ARBA00004067"/>
    </source>
</evidence>
<comment type="catalytic activity">
    <reaction evidence="10 11 12">
        <text>NAD(+) + (deoxyribonucleotide)n-3'-hydroxyl + 5'-phospho-(deoxyribonucleotide)m = (deoxyribonucleotide)n+m + AMP + beta-nicotinamide D-nucleotide.</text>
        <dbReference type="EC" id="6.5.1.2"/>
    </reaction>
</comment>
<dbReference type="SUPFAM" id="SSF47781">
    <property type="entry name" value="RuvA domain 2-like"/>
    <property type="match status" value="1"/>
</dbReference>
<dbReference type="GO" id="GO:0003911">
    <property type="term" value="F:DNA ligase (NAD+) activity"/>
    <property type="evidence" value="ECO:0007669"/>
    <property type="project" value="UniProtKB-UniRule"/>
</dbReference>
<dbReference type="InterPro" id="IPR004150">
    <property type="entry name" value="NAD_DNA_ligase_OB"/>
</dbReference>
<keyword evidence="9 11" id="KW-0234">DNA repair</keyword>
<dbReference type="RefSeq" id="WP_343154313.1">
    <property type="nucleotide sequence ID" value="NZ_CP135018.1"/>
</dbReference>
<keyword evidence="8 11" id="KW-0520">NAD</keyword>
<dbReference type="Gene3D" id="3.30.470.30">
    <property type="entry name" value="DNA ligase/mRNA capping enzyme"/>
    <property type="match status" value="1"/>
</dbReference>
<evidence type="ECO:0000256" key="10">
    <source>
        <dbReference type="ARBA" id="ARBA00034005"/>
    </source>
</evidence>
<dbReference type="NCBIfam" id="NF005932">
    <property type="entry name" value="PRK07956.1"/>
    <property type="match status" value="1"/>
</dbReference>
<comment type="function">
    <text evidence="1 11">DNA ligase that catalyzes the formation of phosphodiester linkages between 5'-phosphoryl and 3'-hydroxyl groups in double-stranded DNA using NAD as a coenzyme and as the energy source for the reaction. It is essential for DNA replication and repair of damaged DNA.</text>
</comment>
<dbReference type="GO" id="GO:0046872">
    <property type="term" value="F:metal ion binding"/>
    <property type="evidence" value="ECO:0007669"/>
    <property type="project" value="UniProtKB-KW"/>
</dbReference>
<proteinExistence type="inferred from homology"/>
<dbReference type="SMART" id="SM00532">
    <property type="entry name" value="LIGANc"/>
    <property type="match status" value="1"/>
</dbReference>
<feature type="binding site" evidence="11">
    <location>
        <begin position="32"/>
        <end position="36"/>
    </location>
    <ligand>
        <name>NAD(+)</name>
        <dbReference type="ChEBI" id="CHEBI:57540"/>
    </ligand>
</feature>
<comment type="caution">
    <text evidence="11">Lacks conserved residue(s) required for the propagation of feature annotation.</text>
</comment>
<dbReference type="FunFam" id="3.30.470.30:FF:000001">
    <property type="entry name" value="DNA ligase"/>
    <property type="match status" value="1"/>
</dbReference>
<dbReference type="InterPro" id="IPR041663">
    <property type="entry name" value="DisA/LigA_HHH"/>
</dbReference>
<evidence type="ECO:0000256" key="11">
    <source>
        <dbReference type="HAMAP-Rule" id="MF_01588"/>
    </source>
</evidence>
<evidence type="ECO:0000256" key="2">
    <source>
        <dbReference type="ARBA" id="ARBA00022598"/>
    </source>
</evidence>
<dbReference type="EMBL" id="CP135018">
    <property type="protein sequence ID" value="XAJ80936.1"/>
    <property type="molecule type" value="Genomic_DNA"/>
</dbReference>
<dbReference type="CDD" id="cd00114">
    <property type="entry name" value="LIGANc"/>
    <property type="match status" value="1"/>
</dbReference>
<dbReference type="Gene3D" id="1.10.287.610">
    <property type="entry name" value="Helix hairpin bin"/>
    <property type="match status" value="1"/>
</dbReference>